<evidence type="ECO:0000313" key="3">
    <source>
        <dbReference type="Proteomes" id="UP001283361"/>
    </source>
</evidence>
<accession>A0AAE0XRX1</accession>
<name>A0AAE0XRX1_9GAST</name>
<comment type="caution">
    <text evidence="2">The sequence shown here is derived from an EMBL/GenBank/DDBJ whole genome shotgun (WGS) entry which is preliminary data.</text>
</comment>
<dbReference type="Proteomes" id="UP001283361">
    <property type="component" value="Unassembled WGS sequence"/>
</dbReference>
<dbReference type="AlphaFoldDB" id="A0AAE0XRX1"/>
<reference evidence="2" key="1">
    <citation type="journal article" date="2023" name="G3 (Bethesda)">
        <title>A reference genome for the long-term kleptoplast-retaining sea slug Elysia crispata morphotype clarki.</title>
        <authorList>
            <person name="Eastman K.E."/>
            <person name="Pendleton A.L."/>
            <person name="Shaikh M.A."/>
            <person name="Suttiyut T."/>
            <person name="Ogas R."/>
            <person name="Tomko P."/>
            <person name="Gavelis G."/>
            <person name="Widhalm J.R."/>
            <person name="Wisecaver J.H."/>
        </authorList>
    </citation>
    <scope>NUCLEOTIDE SEQUENCE</scope>
    <source>
        <strain evidence="2">ECLA1</strain>
    </source>
</reference>
<evidence type="ECO:0000256" key="1">
    <source>
        <dbReference type="SAM" id="MobiDB-lite"/>
    </source>
</evidence>
<feature type="region of interest" description="Disordered" evidence="1">
    <location>
        <begin position="1"/>
        <end position="24"/>
    </location>
</feature>
<evidence type="ECO:0000313" key="2">
    <source>
        <dbReference type="EMBL" id="KAK3706580.1"/>
    </source>
</evidence>
<protein>
    <submittedName>
        <fullName evidence="2">Uncharacterized protein</fullName>
    </submittedName>
</protein>
<feature type="compositionally biased region" description="Polar residues" evidence="1">
    <location>
        <begin position="1"/>
        <end position="17"/>
    </location>
</feature>
<organism evidence="2 3">
    <name type="scientific">Elysia crispata</name>
    <name type="common">lettuce slug</name>
    <dbReference type="NCBI Taxonomy" id="231223"/>
    <lineage>
        <taxon>Eukaryota</taxon>
        <taxon>Metazoa</taxon>
        <taxon>Spiralia</taxon>
        <taxon>Lophotrochozoa</taxon>
        <taxon>Mollusca</taxon>
        <taxon>Gastropoda</taxon>
        <taxon>Heterobranchia</taxon>
        <taxon>Euthyneura</taxon>
        <taxon>Panpulmonata</taxon>
        <taxon>Sacoglossa</taxon>
        <taxon>Placobranchoidea</taxon>
        <taxon>Plakobranchidae</taxon>
        <taxon>Elysia</taxon>
    </lineage>
</organism>
<keyword evidence="3" id="KW-1185">Reference proteome</keyword>
<dbReference type="EMBL" id="JAWDGP010007744">
    <property type="protein sequence ID" value="KAK3706580.1"/>
    <property type="molecule type" value="Genomic_DNA"/>
</dbReference>
<gene>
    <name evidence="2" type="ORF">RRG08_055019</name>
</gene>
<sequence length="90" mass="10181">MLGTTGHSNYYTHTETGASRGRDARDNWSLELLHTHTPRQEHQGAVMLGTIGHSNYYTHTETGASRGRDARDNWSLELLHTHRDRSIKGP</sequence>
<proteinExistence type="predicted"/>